<sequence length="49" mass="5644">MKKSVLISNIILLIWYFLAMVGVKIGAKYLVEGAFKDEWIFMIIPIITL</sequence>
<dbReference type="AlphaFoldDB" id="A0A2Y9BAD9"/>
<organism evidence="2 3">
    <name type="scientific">Faecalicatena orotica</name>
    <dbReference type="NCBI Taxonomy" id="1544"/>
    <lineage>
        <taxon>Bacteria</taxon>
        <taxon>Bacillati</taxon>
        <taxon>Bacillota</taxon>
        <taxon>Clostridia</taxon>
        <taxon>Lachnospirales</taxon>
        <taxon>Lachnospiraceae</taxon>
        <taxon>Faecalicatena</taxon>
    </lineage>
</organism>
<protein>
    <submittedName>
        <fullName evidence="2">Uncharacterized protein</fullName>
    </submittedName>
</protein>
<proteinExistence type="predicted"/>
<evidence type="ECO:0000313" key="2">
    <source>
        <dbReference type="EMBL" id="PWJ30698.1"/>
    </source>
</evidence>
<gene>
    <name evidence="2" type="ORF">A8806_103102</name>
</gene>
<keyword evidence="1" id="KW-1133">Transmembrane helix</keyword>
<keyword evidence="1" id="KW-0472">Membrane</keyword>
<dbReference type="Proteomes" id="UP000245845">
    <property type="component" value="Unassembled WGS sequence"/>
</dbReference>
<reference evidence="2 3" key="1">
    <citation type="submission" date="2018-05" db="EMBL/GenBank/DDBJ databases">
        <title>The Hungate 1000. A catalogue of reference genomes from the rumen microbiome.</title>
        <authorList>
            <person name="Kelly W."/>
        </authorList>
    </citation>
    <scope>NUCLEOTIDE SEQUENCE [LARGE SCALE GENOMIC DNA]</scope>
    <source>
        <strain evidence="2 3">NLAE-zl-C242</strain>
    </source>
</reference>
<comment type="caution">
    <text evidence="2">The sequence shown here is derived from an EMBL/GenBank/DDBJ whole genome shotgun (WGS) entry which is preliminary data.</text>
</comment>
<evidence type="ECO:0000256" key="1">
    <source>
        <dbReference type="SAM" id="Phobius"/>
    </source>
</evidence>
<evidence type="ECO:0000313" key="3">
    <source>
        <dbReference type="Proteomes" id="UP000245845"/>
    </source>
</evidence>
<keyword evidence="1" id="KW-0812">Transmembrane</keyword>
<keyword evidence="3" id="KW-1185">Reference proteome</keyword>
<accession>A0A2Y9BAD9</accession>
<name>A0A2Y9BAD9_9FIRM</name>
<dbReference type="EMBL" id="QGDL01000003">
    <property type="protein sequence ID" value="PWJ30698.1"/>
    <property type="molecule type" value="Genomic_DNA"/>
</dbReference>
<feature type="transmembrane region" description="Helical" evidence="1">
    <location>
        <begin position="6"/>
        <end position="27"/>
    </location>
</feature>